<dbReference type="PANTHER" id="PTHR31973:SF187">
    <property type="entry name" value="MUTATOR TRANSPOSASE MUDRA PROTEIN"/>
    <property type="match status" value="1"/>
</dbReference>
<accession>A0AAP0AZP3</accession>
<organism evidence="1 2">
    <name type="scientific">Platanthera zijinensis</name>
    <dbReference type="NCBI Taxonomy" id="2320716"/>
    <lineage>
        <taxon>Eukaryota</taxon>
        <taxon>Viridiplantae</taxon>
        <taxon>Streptophyta</taxon>
        <taxon>Embryophyta</taxon>
        <taxon>Tracheophyta</taxon>
        <taxon>Spermatophyta</taxon>
        <taxon>Magnoliopsida</taxon>
        <taxon>Liliopsida</taxon>
        <taxon>Asparagales</taxon>
        <taxon>Orchidaceae</taxon>
        <taxon>Orchidoideae</taxon>
        <taxon>Orchideae</taxon>
        <taxon>Orchidinae</taxon>
        <taxon>Platanthera</taxon>
    </lineage>
</organism>
<dbReference type="Proteomes" id="UP001418222">
    <property type="component" value="Unassembled WGS sequence"/>
</dbReference>
<protein>
    <submittedName>
        <fullName evidence="1">Uncharacterized protein</fullName>
    </submittedName>
</protein>
<comment type="caution">
    <text evidence="1">The sequence shown here is derived from an EMBL/GenBank/DDBJ whole genome shotgun (WGS) entry which is preliminary data.</text>
</comment>
<gene>
    <name evidence="1" type="ORF">KSP39_PZI020569</name>
</gene>
<dbReference type="EMBL" id="JBBWWQ010000018">
    <property type="protein sequence ID" value="KAK8921387.1"/>
    <property type="molecule type" value="Genomic_DNA"/>
</dbReference>
<keyword evidence="2" id="KW-1185">Reference proteome</keyword>
<reference evidence="1 2" key="1">
    <citation type="journal article" date="2022" name="Nat. Plants">
        <title>Genomes of leafy and leafless Platanthera orchids illuminate the evolution of mycoheterotrophy.</title>
        <authorList>
            <person name="Li M.H."/>
            <person name="Liu K.W."/>
            <person name="Li Z."/>
            <person name="Lu H.C."/>
            <person name="Ye Q.L."/>
            <person name="Zhang D."/>
            <person name="Wang J.Y."/>
            <person name="Li Y.F."/>
            <person name="Zhong Z.M."/>
            <person name="Liu X."/>
            <person name="Yu X."/>
            <person name="Liu D.K."/>
            <person name="Tu X.D."/>
            <person name="Liu B."/>
            <person name="Hao Y."/>
            <person name="Liao X.Y."/>
            <person name="Jiang Y.T."/>
            <person name="Sun W.H."/>
            <person name="Chen J."/>
            <person name="Chen Y.Q."/>
            <person name="Ai Y."/>
            <person name="Zhai J.W."/>
            <person name="Wu S.S."/>
            <person name="Zhou Z."/>
            <person name="Hsiao Y.Y."/>
            <person name="Wu W.L."/>
            <person name="Chen Y.Y."/>
            <person name="Lin Y.F."/>
            <person name="Hsu J.L."/>
            <person name="Li C.Y."/>
            <person name="Wang Z.W."/>
            <person name="Zhao X."/>
            <person name="Zhong W.Y."/>
            <person name="Ma X.K."/>
            <person name="Ma L."/>
            <person name="Huang J."/>
            <person name="Chen G.Z."/>
            <person name="Huang M.Z."/>
            <person name="Huang L."/>
            <person name="Peng D.H."/>
            <person name="Luo Y.B."/>
            <person name="Zou S.Q."/>
            <person name="Chen S.P."/>
            <person name="Lan S."/>
            <person name="Tsai W.C."/>
            <person name="Van de Peer Y."/>
            <person name="Liu Z.J."/>
        </authorList>
    </citation>
    <scope>NUCLEOTIDE SEQUENCE [LARGE SCALE GENOMIC DNA]</scope>
    <source>
        <strain evidence="1">Lor287</strain>
    </source>
</reference>
<dbReference type="PANTHER" id="PTHR31973">
    <property type="entry name" value="POLYPROTEIN, PUTATIVE-RELATED"/>
    <property type="match status" value="1"/>
</dbReference>
<sequence length="138" mass="16449">MYNNFKQKHRGLHLKDLLWRAASASRLVDFTKEMEKLKMTDKKAYEWVKEKNESHWARSHFSTWPKCDMLLNNFCEAFNKVILKARDKPIITMLETIRVILMKRLQTQRDKVSNISGDICNSIQRTLESKKKMHTTSF</sequence>
<name>A0AAP0AZP3_9ASPA</name>
<dbReference type="AlphaFoldDB" id="A0AAP0AZP3"/>
<evidence type="ECO:0000313" key="2">
    <source>
        <dbReference type="Proteomes" id="UP001418222"/>
    </source>
</evidence>
<proteinExistence type="predicted"/>
<evidence type="ECO:0000313" key="1">
    <source>
        <dbReference type="EMBL" id="KAK8921387.1"/>
    </source>
</evidence>